<dbReference type="Gene3D" id="1.10.620.20">
    <property type="entry name" value="Ribonucleotide Reductase, subunit A"/>
    <property type="match status" value="1"/>
</dbReference>
<dbReference type="InterPro" id="IPR007029">
    <property type="entry name" value="YHS_dom"/>
</dbReference>
<dbReference type="Pfam" id="PF04945">
    <property type="entry name" value="YHS"/>
    <property type="match status" value="1"/>
</dbReference>
<dbReference type="GO" id="GO:0016491">
    <property type="term" value="F:oxidoreductase activity"/>
    <property type="evidence" value="ECO:0007669"/>
    <property type="project" value="InterPro"/>
</dbReference>
<dbReference type="InterPro" id="IPR012348">
    <property type="entry name" value="RNR-like"/>
</dbReference>
<organism evidence="2 3">
    <name type="scientific">Candidatus Accumulibacter aalborgensis</name>
    <dbReference type="NCBI Taxonomy" id="1860102"/>
    <lineage>
        <taxon>Bacteria</taxon>
        <taxon>Pseudomonadati</taxon>
        <taxon>Pseudomonadota</taxon>
        <taxon>Betaproteobacteria</taxon>
        <taxon>Candidatus Accumulibacter</taxon>
    </lineage>
</organism>
<evidence type="ECO:0000259" key="1">
    <source>
        <dbReference type="Pfam" id="PF04945"/>
    </source>
</evidence>
<dbReference type="STRING" id="1860102.ACCAA_670036"/>
<proteinExistence type="predicted"/>
<keyword evidence="3" id="KW-1185">Reference proteome</keyword>
<dbReference type="Proteomes" id="UP000199169">
    <property type="component" value="Unassembled WGS sequence"/>
</dbReference>
<sequence length="166" mass="18361">MEKAMPTETKVKDVVCDMMVEPDSYRFCYQGRDYAFCSAQCRERFEAHPHLYVGTPGHPAPKKQGLVVLKQRRFVVDGALDETQAKQLQAQIHAMMGIKSLAVNGAEVVVTYDLLQATATQIEAALDQAGAHLGNGWGEKLRRGFIHFTEECEINNLQGSPPAGCH</sequence>
<gene>
    <name evidence="2" type="ORF">ACCAA_670036</name>
</gene>
<dbReference type="EMBL" id="FLQX01000146">
    <property type="protein sequence ID" value="SBT09107.1"/>
    <property type="molecule type" value="Genomic_DNA"/>
</dbReference>
<evidence type="ECO:0000313" key="3">
    <source>
        <dbReference type="Proteomes" id="UP000199169"/>
    </source>
</evidence>
<name>A0A1A8XWV2_9PROT</name>
<dbReference type="AlphaFoldDB" id="A0A1A8XWV2"/>
<accession>A0A1A8XWV2</accession>
<evidence type="ECO:0000313" key="2">
    <source>
        <dbReference type="EMBL" id="SBT09107.1"/>
    </source>
</evidence>
<reference evidence="2 3" key="1">
    <citation type="submission" date="2016-06" db="EMBL/GenBank/DDBJ databases">
        <authorList>
            <person name="Kjaerup R.B."/>
            <person name="Dalgaard T.S."/>
            <person name="Juul-Madsen H.R."/>
        </authorList>
    </citation>
    <scope>NUCLEOTIDE SEQUENCE [LARGE SCALE GENOMIC DNA]</scope>
    <source>
        <strain evidence="2">3</strain>
    </source>
</reference>
<protein>
    <submittedName>
        <fullName evidence="2">YHS protein</fullName>
    </submittedName>
</protein>
<feature type="domain" description="YHS" evidence="1">
    <location>
        <begin position="11"/>
        <end position="54"/>
    </location>
</feature>